<keyword evidence="14" id="KW-1185">Reference proteome</keyword>
<evidence type="ECO:0000256" key="1">
    <source>
        <dbReference type="ARBA" id="ARBA00007804"/>
    </source>
</evidence>
<keyword evidence="8 10" id="KW-0131">Cell cycle</keyword>
<reference evidence="13 14" key="1">
    <citation type="journal article" date="2016" name="Mol. Biol. Evol.">
        <title>Comparative Genomics of Early-Diverging Mushroom-Forming Fungi Provides Insights into the Origins of Lignocellulose Decay Capabilities.</title>
        <authorList>
            <person name="Nagy L.G."/>
            <person name="Riley R."/>
            <person name="Tritt A."/>
            <person name="Adam C."/>
            <person name="Daum C."/>
            <person name="Floudas D."/>
            <person name="Sun H."/>
            <person name="Yadav J.S."/>
            <person name="Pangilinan J."/>
            <person name="Larsson K.H."/>
            <person name="Matsuura K."/>
            <person name="Barry K."/>
            <person name="Labutti K."/>
            <person name="Kuo R."/>
            <person name="Ohm R.A."/>
            <person name="Bhattacharya S.S."/>
            <person name="Shirouzu T."/>
            <person name="Yoshinaga Y."/>
            <person name="Martin F.M."/>
            <person name="Grigoriev I.V."/>
            <person name="Hibbett D.S."/>
        </authorList>
    </citation>
    <scope>NUCLEOTIDE SEQUENCE [LARGE SCALE GENOMIC DNA]</scope>
    <source>
        <strain evidence="13 14">HHB12733</strain>
    </source>
</reference>
<dbReference type="STRING" id="1353952.A0A165ECZ9"/>
<evidence type="ECO:0000313" key="13">
    <source>
        <dbReference type="EMBL" id="KZT54590.1"/>
    </source>
</evidence>
<dbReference type="SUPFAM" id="SSF143026">
    <property type="entry name" value="Kinetochore globular domain"/>
    <property type="match status" value="1"/>
</dbReference>
<evidence type="ECO:0000256" key="10">
    <source>
        <dbReference type="RuleBase" id="RU368011"/>
    </source>
</evidence>
<dbReference type="OrthoDB" id="3344830at2759"/>
<feature type="compositionally biased region" description="Polar residues" evidence="12">
    <location>
        <begin position="54"/>
        <end position="64"/>
    </location>
</feature>
<evidence type="ECO:0000256" key="12">
    <source>
        <dbReference type="SAM" id="MobiDB-lite"/>
    </source>
</evidence>
<evidence type="ECO:0000256" key="6">
    <source>
        <dbReference type="ARBA" id="ARBA00023054"/>
    </source>
</evidence>
<dbReference type="Pfam" id="PF08286">
    <property type="entry name" value="Spc24"/>
    <property type="match status" value="1"/>
</dbReference>
<dbReference type="InterPro" id="IPR038066">
    <property type="entry name" value="Spc24_Fungi_globular_sf"/>
</dbReference>
<evidence type="ECO:0000256" key="3">
    <source>
        <dbReference type="ARBA" id="ARBA00022618"/>
    </source>
</evidence>
<keyword evidence="2 10" id="KW-0158">Chromosome</keyword>
<feature type="compositionally biased region" description="Basic and acidic residues" evidence="12">
    <location>
        <begin position="34"/>
        <end position="53"/>
    </location>
</feature>
<evidence type="ECO:0000256" key="2">
    <source>
        <dbReference type="ARBA" id="ARBA00022454"/>
    </source>
</evidence>
<dbReference type="GO" id="GO:0007059">
    <property type="term" value="P:chromosome segregation"/>
    <property type="evidence" value="ECO:0007669"/>
    <property type="project" value="TreeGrafter"/>
</dbReference>
<keyword evidence="4 10" id="KW-0498">Mitosis</keyword>
<sequence length="195" mass="21865">MAPSASVQEHIDVISQVISLVDYHADLKTVKSATERMKTRQAARERESDENRSALRTLSRQLESSRAAATRPSSVPSQQAHSESLIAADATKFQLAKSIKDEEGNVAQKEAEVERLKEELGKLEAWDVEGEWEVDSYAMRLKVMHDLGFEFVPGTEGRMLIRSDIDKTVHSFDYDPNASRVANVNEIWRLAGSHL</sequence>
<evidence type="ECO:0000256" key="5">
    <source>
        <dbReference type="ARBA" id="ARBA00022838"/>
    </source>
</evidence>
<dbReference type="PANTHER" id="PTHR22142">
    <property type="match status" value="1"/>
</dbReference>
<dbReference type="PANTHER" id="PTHR22142:SF2">
    <property type="entry name" value="KINETOCHORE PROTEIN SPC24"/>
    <property type="match status" value="1"/>
</dbReference>
<comment type="similarity">
    <text evidence="1 10">Belongs to the SPC24 family.</text>
</comment>
<keyword evidence="6 11" id="KW-0175">Coiled coil</keyword>
<accession>A0A165ECZ9</accession>
<name>A0A165ECZ9_9BASI</name>
<evidence type="ECO:0000256" key="4">
    <source>
        <dbReference type="ARBA" id="ARBA00022776"/>
    </source>
</evidence>
<protein>
    <recommendedName>
        <fullName evidence="10">Kinetochore protein Spc24</fullName>
    </recommendedName>
</protein>
<dbReference type="GO" id="GO:0031262">
    <property type="term" value="C:Ndc80 complex"/>
    <property type="evidence" value="ECO:0007669"/>
    <property type="project" value="TreeGrafter"/>
</dbReference>
<feature type="region of interest" description="Disordered" evidence="12">
    <location>
        <begin position="34"/>
        <end position="83"/>
    </location>
</feature>
<dbReference type="EMBL" id="KV424011">
    <property type="protein sequence ID" value="KZT54590.1"/>
    <property type="molecule type" value="Genomic_DNA"/>
</dbReference>
<feature type="compositionally biased region" description="Polar residues" evidence="12">
    <location>
        <begin position="71"/>
        <end position="82"/>
    </location>
</feature>
<keyword evidence="9 10" id="KW-0137">Centromere</keyword>
<evidence type="ECO:0000256" key="9">
    <source>
        <dbReference type="ARBA" id="ARBA00023328"/>
    </source>
</evidence>
<proteinExistence type="inferred from homology"/>
<keyword evidence="5 10" id="KW-0995">Kinetochore</keyword>
<comment type="subunit">
    <text evidence="10">Component of the NDC80 complex.</text>
</comment>
<keyword evidence="3 10" id="KW-0132">Cell division</keyword>
<organism evidence="13 14">
    <name type="scientific">Calocera cornea HHB12733</name>
    <dbReference type="NCBI Taxonomy" id="1353952"/>
    <lineage>
        <taxon>Eukaryota</taxon>
        <taxon>Fungi</taxon>
        <taxon>Dikarya</taxon>
        <taxon>Basidiomycota</taxon>
        <taxon>Agaricomycotina</taxon>
        <taxon>Dacrymycetes</taxon>
        <taxon>Dacrymycetales</taxon>
        <taxon>Dacrymycetaceae</taxon>
        <taxon>Calocera</taxon>
    </lineage>
</organism>
<dbReference type="GO" id="GO:0051301">
    <property type="term" value="P:cell division"/>
    <property type="evidence" value="ECO:0007669"/>
    <property type="project" value="UniProtKB-UniRule"/>
</dbReference>
<dbReference type="InterPro" id="IPR013252">
    <property type="entry name" value="Ndc80_Spc24"/>
</dbReference>
<comment type="subcellular location">
    <subcellularLocation>
        <location evidence="10">Nucleus</location>
    </subcellularLocation>
    <subcellularLocation>
        <location evidence="10">Chromosome</location>
        <location evidence="10">Centromere</location>
        <location evidence="10">Kinetochore</location>
    </subcellularLocation>
</comment>
<keyword evidence="7 10" id="KW-0539">Nucleus</keyword>
<dbReference type="GO" id="GO:0005634">
    <property type="term" value="C:nucleus"/>
    <property type="evidence" value="ECO:0007669"/>
    <property type="project" value="UniProtKB-SubCell"/>
</dbReference>
<dbReference type="GO" id="GO:0008017">
    <property type="term" value="F:microtubule binding"/>
    <property type="evidence" value="ECO:0007669"/>
    <property type="project" value="TreeGrafter"/>
</dbReference>
<dbReference type="CDD" id="cd11565">
    <property type="entry name" value="RWD_Spc24"/>
    <property type="match status" value="1"/>
</dbReference>
<feature type="coiled-coil region" evidence="11">
    <location>
        <begin position="99"/>
        <end position="126"/>
    </location>
</feature>
<dbReference type="FunCoup" id="A0A165ECZ9">
    <property type="interactions" value="48"/>
</dbReference>
<dbReference type="Proteomes" id="UP000076842">
    <property type="component" value="Unassembled WGS sequence"/>
</dbReference>
<dbReference type="AlphaFoldDB" id="A0A165ECZ9"/>
<evidence type="ECO:0000256" key="11">
    <source>
        <dbReference type="SAM" id="Coils"/>
    </source>
</evidence>
<gene>
    <name evidence="13" type="ORF">CALCODRAFT_499655</name>
</gene>
<comment type="function">
    <text evidence="10">Acts as a component of the essential kinetochore-associated NDC80 complex, which is required for chromosome segregation and spindle checkpoint activity.</text>
</comment>
<evidence type="ECO:0000313" key="14">
    <source>
        <dbReference type="Proteomes" id="UP000076842"/>
    </source>
</evidence>
<evidence type="ECO:0000256" key="8">
    <source>
        <dbReference type="ARBA" id="ARBA00023306"/>
    </source>
</evidence>
<dbReference type="InParanoid" id="A0A165ECZ9"/>
<evidence type="ECO:0000256" key="7">
    <source>
        <dbReference type="ARBA" id="ARBA00023242"/>
    </source>
</evidence>